<name>A0A0U1L306_9FIRM</name>
<dbReference type="EMBL" id="CTRP01000014">
    <property type="protein sequence ID" value="CQR74036.1"/>
    <property type="molecule type" value="Genomic_DNA"/>
</dbReference>
<evidence type="ECO:0000313" key="1">
    <source>
        <dbReference type="EMBL" id="CQR74036.1"/>
    </source>
</evidence>
<gene>
    <name evidence="1" type="ORF">SpAn4DRAFT_0498</name>
</gene>
<organism evidence="1 2">
    <name type="scientific">Sporomusa ovata</name>
    <dbReference type="NCBI Taxonomy" id="2378"/>
    <lineage>
        <taxon>Bacteria</taxon>
        <taxon>Bacillati</taxon>
        <taxon>Bacillota</taxon>
        <taxon>Negativicutes</taxon>
        <taxon>Selenomonadales</taxon>
        <taxon>Sporomusaceae</taxon>
        <taxon>Sporomusa</taxon>
    </lineage>
</organism>
<reference evidence="2" key="1">
    <citation type="submission" date="2015-03" db="EMBL/GenBank/DDBJ databases">
        <authorList>
            <person name="Nijsse Bart"/>
        </authorList>
    </citation>
    <scope>NUCLEOTIDE SEQUENCE [LARGE SCALE GENOMIC DNA]</scope>
</reference>
<dbReference type="Proteomes" id="UP000049855">
    <property type="component" value="Unassembled WGS sequence"/>
</dbReference>
<accession>A0A0U1L306</accession>
<keyword evidence="2" id="KW-1185">Reference proteome</keyword>
<sequence>MDYHVLGKTGLFVTRCFCGLTIGLLQSNRPLAEGAGVIWAALDAGGQFY</sequence>
<evidence type="ECO:0000313" key="2">
    <source>
        <dbReference type="Proteomes" id="UP000049855"/>
    </source>
</evidence>
<dbReference type="AlphaFoldDB" id="A0A0U1L306"/>
<proteinExistence type="predicted"/>
<protein>
    <submittedName>
        <fullName evidence="1">Uncharacterized protein</fullName>
    </submittedName>
</protein>